<dbReference type="Proteomes" id="UP000075903">
    <property type="component" value="Unassembled WGS sequence"/>
</dbReference>
<feature type="compositionally biased region" description="Basic and acidic residues" evidence="1">
    <location>
        <begin position="271"/>
        <end position="282"/>
    </location>
</feature>
<name>A0A182V9S3_ANOME</name>
<protein>
    <submittedName>
        <fullName evidence="2">Uncharacterized protein</fullName>
    </submittedName>
</protein>
<dbReference type="VEuPathDB" id="VectorBase:AMEM21_013498"/>
<proteinExistence type="predicted"/>
<feature type="region of interest" description="Disordered" evidence="1">
    <location>
        <begin position="162"/>
        <end position="216"/>
    </location>
</feature>
<organism evidence="2 3">
    <name type="scientific">Anopheles merus</name>
    <name type="common">Mosquito</name>
    <dbReference type="NCBI Taxonomy" id="30066"/>
    <lineage>
        <taxon>Eukaryota</taxon>
        <taxon>Metazoa</taxon>
        <taxon>Ecdysozoa</taxon>
        <taxon>Arthropoda</taxon>
        <taxon>Hexapoda</taxon>
        <taxon>Insecta</taxon>
        <taxon>Pterygota</taxon>
        <taxon>Neoptera</taxon>
        <taxon>Endopterygota</taxon>
        <taxon>Diptera</taxon>
        <taxon>Nematocera</taxon>
        <taxon>Culicoidea</taxon>
        <taxon>Culicidae</taxon>
        <taxon>Anophelinae</taxon>
        <taxon>Anopheles</taxon>
    </lineage>
</organism>
<dbReference type="VEuPathDB" id="VectorBase:AMEM011280"/>
<sequence length="443" mass="50336">MSKQKDRKKSLEKRLYQLGATEEMPALVQQTRKILTHFPHLLSLGCSYDEHLFQTLFLCECASEDRRNVFLDVMEDFTDPSRNLGSIIHWTPESFTMIQITDDSIVTYDLNINALNNEELGVLAQLMKTMIHPEKLVYKPLRPAADEDEVLIRCEQLYNTKDITDNGPAVPPPPSPPLPSPQKENSVTSDAIARNETPDKTPTPECRTEPEPELEAPVVSAVPSVYNGDADTSNLSESKEFAPLSTAKWPFKLIDLSDDHKKAAPNSDPYDIAHLREEERTQKRTTNKNVKGAGKANGYSKKTEEPTNGTKTQNLRRYNSERICTALNEAQALENTNCEEYNGIKEICARTKKLEAELEILYCKMMAMIRNSNEKETLNQKRMQAAQRDQEFIQKVRAEKKNLQTIFQACKVQYDQQHNGRVAQELWKVIYGPDASLTSPMLN</sequence>
<feature type="compositionally biased region" description="Pro residues" evidence="1">
    <location>
        <begin position="169"/>
        <end position="180"/>
    </location>
</feature>
<keyword evidence="3" id="KW-1185">Reference proteome</keyword>
<feature type="region of interest" description="Disordered" evidence="1">
    <location>
        <begin position="260"/>
        <end position="314"/>
    </location>
</feature>
<reference evidence="2" key="1">
    <citation type="submission" date="2020-05" db="UniProtKB">
        <authorList>
            <consortium name="EnsemblMetazoa"/>
        </authorList>
    </citation>
    <scope>IDENTIFICATION</scope>
    <source>
        <strain evidence="2">MAF</strain>
    </source>
</reference>
<evidence type="ECO:0000313" key="3">
    <source>
        <dbReference type="Proteomes" id="UP000075903"/>
    </source>
</evidence>
<dbReference type="AlphaFoldDB" id="A0A182V9S3"/>
<evidence type="ECO:0000256" key="1">
    <source>
        <dbReference type="SAM" id="MobiDB-lite"/>
    </source>
</evidence>
<evidence type="ECO:0000313" key="2">
    <source>
        <dbReference type="EnsemblMetazoa" id="AMEM011280-PA"/>
    </source>
</evidence>
<dbReference type="EnsemblMetazoa" id="AMEM011280-RA">
    <property type="protein sequence ID" value="AMEM011280-PA"/>
    <property type="gene ID" value="AMEM011280"/>
</dbReference>
<accession>A0A182V9S3</accession>